<dbReference type="SMART" id="SM00248">
    <property type="entry name" value="ANK"/>
    <property type="match status" value="2"/>
</dbReference>
<dbReference type="PROSITE" id="PS50297">
    <property type="entry name" value="ANK_REP_REGION"/>
    <property type="match status" value="1"/>
</dbReference>
<keyword evidence="4" id="KW-0040">ANK repeat</keyword>
<dbReference type="CDD" id="cd08204">
    <property type="entry name" value="ArfGap"/>
    <property type="match status" value="1"/>
</dbReference>
<evidence type="ECO:0000256" key="1">
    <source>
        <dbReference type="ARBA" id="ARBA00022723"/>
    </source>
</evidence>
<name>A0A6B2KWY2_9EUKA</name>
<dbReference type="AlphaFoldDB" id="A0A6B2KWY2"/>
<feature type="compositionally biased region" description="Basic and acidic residues" evidence="7">
    <location>
        <begin position="728"/>
        <end position="740"/>
    </location>
</feature>
<evidence type="ECO:0000256" key="4">
    <source>
        <dbReference type="PROSITE-ProRule" id="PRU00023"/>
    </source>
</evidence>
<feature type="compositionally biased region" description="Basic and acidic residues" evidence="7">
    <location>
        <begin position="940"/>
        <end position="968"/>
    </location>
</feature>
<keyword evidence="3" id="KW-0862">Zinc</keyword>
<dbReference type="EMBL" id="GIBP01000270">
    <property type="protein sequence ID" value="NDV29239.1"/>
    <property type="molecule type" value="Transcribed_RNA"/>
</dbReference>
<dbReference type="InterPro" id="IPR038508">
    <property type="entry name" value="ArfGAP_dom_sf"/>
</dbReference>
<feature type="compositionally biased region" description="Polar residues" evidence="7">
    <location>
        <begin position="970"/>
        <end position="981"/>
    </location>
</feature>
<reference evidence="10" key="1">
    <citation type="journal article" date="2020" name="J. Eukaryot. Microbiol.">
        <title>De novo Sequencing, Assembly and Annotation of the Transcriptome for the Free-Living Testate Amoeba Arcella intermedia.</title>
        <authorList>
            <person name="Ribeiro G.M."/>
            <person name="Porfirio-Sousa A.L."/>
            <person name="Maurer-Alcala X.X."/>
            <person name="Katz L.A."/>
            <person name="Lahr D.J.G."/>
        </authorList>
    </citation>
    <scope>NUCLEOTIDE SEQUENCE</scope>
</reference>
<dbReference type="CDD" id="cd00821">
    <property type="entry name" value="PH"/>
    <property type="match status" value="1"/>
</dbReference>
<evidence type="ECO:0000256" key="5">
    <source>
        <dbReference type="PROSITE-ProRule" id="PRU00288"/>
    </source>
</evidence>
<feature type="compositionally biased region" description="Basic residues" evidence="7">
    <location>
        <begin position="644"/>
        <end position="657"/>
    </location>
</feature>
<feature type="region of interest" description="Disordered" evidence="7">
    <location>
        <begin position="590"/>
        <end position="678"/>
    </location>
</feature>
<proteinExistence type="predicted"/>
<feature type="region of interest" description="Disordered" evidence="7">
    <location>
        <begin position="724"/>
        <end position="848"/>
    </location>
</feature>
<feature type="compositionally biased region" description="Basic and acidic residues" evidence="7">
    <location>
        <begin position="663"/>
        <end position="678"/>
    </location>
</feature>
<evidence type="ECO:0000256" key="6">
    <source>
        <dbReference type="SAM" id="Coils"/>
    </source>
</evidence>
<evidence type="ECO:0000259" key="8">
    <source>
        <dbReference type="PROSITE" id="PS50003"/>
    </source>
</evidence>
<dbReference type="Gene3D" id="2.30.29.30">
    <property type="entry name" value="Pleckstrin-homology domain (PH domain)/Phosphotyrosine-binding domain (PTB)"/>
    <property type="match status" value="1"/>
</dbReference>
<feature type="compositionally biased region" description="Basic and acidic residues" evidence="7">
    <location>
        <begin position="805"/>
        <end position="828"/>
    </location>
</feature>
<feature type="compositionally biased region" description="Polar residues" evidence="7">
    <location>
        <begin position="829"/>
        <end position="840"/>
    </location>
</feature>
<dbReference type="Pfam" id="PF12796">
    <property type="entry name" value="Ank_2"/>
    <property type="match status" value="1"/>
</dbReference>
<keyword evidence="1" id="KW-0479">Metal-binding</keyword>
<dbReference type="InterPro" id="IPR011993">
    <property type="entry name" value="PH-like_dom_sf"/>
</dbReference>
<evidence type="ECO:0000256" key="3">
    <source>
        <dbReference type="ARBA" id="ARBA00022833"/>
    </source>
</evidence>
<dbReference type="SMART" id="SM00105">
    <property type="entry name" value="ArfGap"/>
    <property type="match status" value="1"/>
</dbReference>
<dbReference type="Pfam" id="PF00169">
    <property type="entry name" value="PH"/>
    <property type="match status" value="1"/>
</dbReference>
<feature type="compositionally biased region" description="Basic and acidic residues" evidence="7">
    <location>
        <begin position="753"/>
        <end position="790"/>
    </location>
</feature>
<feature type="repeat" description="ANK" evidence="4">
    <location>
        <begin position="523"/>
        <end position="555"/>
    </location>
</feature>
<keyword evidence="6" id="KW-0175">Coiled coil</keyword>
<dbReference type="Gene3D" id="1.25.40.20">
    <property type="entry name" value="Ankyrin repeat-containing domain"/>
    <property type="match status" value="1"/>
</dbReference>
<dbReference type="InterPro" id="IPR036770">
    <property type="entry name" value="Ankyrin_rpt-contain_sf"/>
</dbReference>
<evidence type="ECO:0000259" key="9">
    <source>
        <dbReference type="PROSITE" id="PS50115"/>
    </source>
</evidence>
<dbReference type="PROSITE" id="PS50003">
    <property type="entry name" value="PH_DOMAIN"/>
    <property type="match status" value="1"/>
</dbReference>
<dbReference type="SUPFAM" id="SSF48403">
    <property type="entry name" value="Ankyrin repeat"/>
    <property type="match status" value="1"/>
</dbReference>
<dbReference type="PROSITE" id="PS50088">
    <property type="entry name" value="ANK_REPEAT"/>
    <property type="match status" value="1"/>
</dbReference>
<feature type="coiled-coil region" evidence="6">
    <location>
        <begin position="177"/>
        <end position="208"/>
    </location>
</feature>
<dbReference type="Pfam" id="PF01412">
    <property type="entry name" value="ArfGap"/>
    <property type="match status" value="1"/>
</dbReference>
<organism evidence="10">
    <name type="scientific">Arcella intermedia</name>
    <dbReference type="NCBI Taxonomy" id="1963864"/>
    <lineage>
        <taxon>Eukaryota</taxon>
        <taxon>Amoebozoa</taxon>
        <taxon>Tubulinea</taxon>
        <taxon>Elardia</taxon>
        <taxon>Arcellinida</taxon>
        <taxon>Sphaerothecina</taxon>
        <taxon>Arcellidae</taxon>
        <taxon>Arcella</taxon>
    </lineage>
</organism>
<dbReference type="SMART" id="SM00233">
    <property type="entry name" value="PH"/>
    <property type="match status" value="1"/>
</dbReference>
<dbReference type="InterPro" id="IPR045258">
    <property type="entry name" value="ACAP1/2/3-like"/>
</dbReference>
<evidence type="ECO:0000256" key="2">
    <source>
        <dbReference type="ARBA" id="ARBA00022771"/>
    </source>
</evidence>
<dbReference type="InterPro" id="IPR001849">
    <property type="entry name" value="PH_domain"/>
</dbReference>
<dbReference type="PANTHER" id="PTHR23180">
    <property type="entry name" value="CENTAURIN/ARF"/>
    <property type="match status" value="1"/>
</dbReference>
<dbReference type="InterPro" id="IPR027267">
    <property type="entry name" value="AH/BAR_dom_sf"/>
</dbReference>
<feature type="compositionally biased region" description="Low complexity" evidence="7">
    <location>
        <begin position="742"/>
        <end position="751"/>
    </location>
</feature>
<dbReference type="Gene3D" id="1.10.220.150">
    <property type="entry name" value="Arf GTPase activating protein"/>
    <property type="match status" value="1"/>
</dbReference>
<dbReference type="InterPro" id="IPR001164">
    <property type="entry name" value="ArfGAP_dom"/>
</dbReference>
<feature type="region of interest" description="Disordered" evidence="7">
    <location>
        <begin position="874"/>
        <end position="994"/>
    </location>
</feature>
<feature type="compositionally biased region" description="Low complexity" evidence="7">
    <location>
        <begin position="922"/>
        <end position="938"/>
    </location>
</feature>
<protein>
    <submittedName>
        <fullName evidence="10">Uncharacterized protein</fullName>
    </submittedName>
</protein>
<evidence type="ECO:0000313" key="10">
    <source>
        <dbReference type="EMBL" id="NDV29239.1"/>
    </source>
</evidence>
<feature type="compositionally biased region" description="Polar residues" evidence="7">
    <location>
        <begin position="894"/>
        <end position="903"/>
    </location>
</feature>
<dbReference type="PRINTS" id="PR00405">
    <property type="entry name" value="REVINTRACTNG"/>
</dbReference>
<dbReference type="GO" id="GO:0005096">
    <property type="term" value="F:GTPase activator activity"/>
    <property type="evidence" value="ECO:0007669"/>
    <property type="project" value="InterPro"/>
</dbReference>
<dbReference type="SUPFAM" id="SSF103657">
    <property type="entry name" value="BAR/IMD domain-like"/>
    <property type="match status" value="1"/>
</dbReference>
<evidence type="ECO:0000256" key="7">
    <source>
        <dbReference type="SAM" id="MobiDB-lite"/>
    </source>
</evidence>
<dbReference type="PANTHER" id="PTHR23180:SF160">
    <property type="entry name" value="ADP-RIBOSYLATION FACTOR GTPASE-ACTIVATING PROTEIN EFFECTOR PROTEIN 1"/>
    <property type="match status" value="1"/>
</dbReference>
<dbReference type="InterPro" id="IPR002110">
    <property type="entry name" value="Ankyrin_rpt"/>
</dbReference>
<sequence>MLKILKSAQILTKTYETFAEQLQSLSEQVTSFSINTELYPKEPIIESFAQSLLLFAKPFKDLFKVWQEKMTIPMEKFVKEDFGIYLEQLNDLRAKVLKSMETYRKVKTETEKFKNKTLKTKKVMELEAAVTGFHTMTNEYADQLRTMTSISRLQFNHILLSAVEVYFQHFENGKDIKNELASQYLLQRSEIEEEKEELEKREATYKRNLRFKSSDPEAKHGFLYLKFSTARRPWKMRHIIVNNNILKVYKLWKENSDTTVDCEFDLKICTIKAFPDKQPYCFEIIHAQRRPVVFRARNQTDYQGWLQIIQAAIAGAIISIDYFSQKRLSVMPQLSEALLLIRQEQSNLHCAECSASDPSWTSINTGAKICIECAGIHRSLGTHDSKVRSLTMDNFPFYLVRLLESLPNSVVNSIYEAIPLSGAVKPSPDADLETRKKWIHMKYTQKLFVQPYNGTPEQLQAELVKCILADDVPSLIKCIAQGAKVEDSWQGKSLLLCAIESGLPVIAEALILSDAKLNSTDCYGKTAVHYAIEGGDLSMVKLLVGHDVDLSVKDNDGIDPVTLAMNMEKAQEDLDFKSKYSEIEKYISNQLGRQKQSDNLNTQNVPLSPLHPTSQSQPGTATPLSTHSNELTTSNPEAEDTPTRPKRSVTRTGRRVIKQTEIISKEENGQAENDNKLEKGNVENEQVQEKLDSSSSVSFNLAVSDNKSSQETLEIFDRKHILSRGNRTRRDEENENKEEVEQPQVQAQAQEQEGEKEALPVKSSSEERSRLYEERRREREELLKQTDIRKGSTSKGIFKKPKPKNLMEEREKVKKSKSMKEEEHEQFRSEQPSSPQTPHTPNEEKVASAISLRAARKGEDVVGRQRLVSLPFVPSAISSDGPPSPSPLSPTSPKVHSQLNSMASPRVKAHQPSSSLDFNIISPRLFRSRSPPSQSPSSGEIKKEKRPKDIQPKEDDNTKITDSKKKVDPPNSSRKQVQITMESPRYPKHLVKQYSDYDKKITRVKKERNS</sequence>
<dbReference type="SUPFAM" id="SSF57863">
    <property type="entry name" value="ArfGap/RecO-like zinc finger"/>
    <property type="match status" value="1"/>
</dbReference>
<dbReference type="Gene3D" id="1.20.1270.60">
    <property type="entry name" value="Arfaptin homology (AH) domain/BAR domain"/>
    <property type="match status" value="1"/>
</dbReference>
<feature type="compositionally biased region" description="Polar residues" evidence="7">
    <location>
        <begin position="590"/>
        <end position="636"/>
    </location>
</feature>
<dbReference type="InterPro" id="IPR037278">
    <property type="entry name" value="ARFGAP/RecO"/>
</dbReference>
<accession>A0A6B2KWY2</accession>
<keyword evidence="2 5" id="KW-0863">Zinc-finger</keyword>
<feature type="domain" description="PH" evidence="8">
    <location>
        <begin position="216"/>
        <end position="314"/>
    </location>
</feature>
<dbReference type="SUPFAM" id="SSF50729">
    <property type="entry name" value="PH domain-like"/>
    <property type="match status" value="1"/>
</dbReference>
<feature type="domain" description="Arf-GAP" evidence="9">
    <location>
        <begin position="335"/>
        <end position="456"/>
    </location>
</feature>
<dbReference type="PROSITE" id="PS50115">
    <property type="entry name" value="ARFGAP"/>
    <property type="match status" value="1"/>
</dbReference>
<dbReference type="GO" id="GO:0008270">
    <property type="term" value="F:zinc ion binding"/>
    <property type="evidence" value="ECO:0007669"/>
    <property type="project" value="UniProtKB-KW"/>
</dbReference>